<dbReference type="Gene3D" id="2.40.128.350">
    <property type="match status" value="1"/>
</dbReference>
<sequence length="191" mass="21055">MYYTKSYISMTTCKRISTSSREQSSLSGKLLRTLLTCLSLCCLVALFPSCDDDDEGSTQPKELNLKGDFVTSIPAMPTFEPLKVDNQVYVEWTDPKHTSATVKVGAFTLEVGMMGKGFTIGEMNITEVPCTLAADGTMNFKKESFECQAGSYLTKGSLEGTYHKGVLKLTLRYKPSSMPFECQSVFISVQP</sequence>
<dbReference type="AlphaFoldDB" id="J9FXX0"/>
<reference evidence="1" key="1">
    <citation type="journal article" date="2012" name="PLoS ONE">
        <title>Gene sets for utilization of primary and secondary nutrition supplies in the distal gut of endangered iberian lynx.</title>
        <authorList>
            <person name="Alcaide M."/>
            <person name="Messina E."/>
            <person name="Richter M."/>
            <person name="Bargiela R."/>
            <person name="Peplies J."/>
            <person name="Huws S.A."/>
            <person name="Newbold C.J."/>
            <person name="Golyshin P.N."/>
            <person name="Simon M.A."/>
            <person name="Lopez G."/>
            <person name="Yakimov M.M."/>
            <person name="Ferrer M."/>
        </authorList>
    </citation>
    <scope>NUCLEOTIDE SEQUENCE</scope>
</reference>
<accession>J9FXX0</accession>
<comment type="caution">
    <text evidence="1">The sequence shown here is derived from an EMBL/GenBank/DDBJ whole genome shotgun (WGS) entry which is preliminary data.</text>
</comment>
<evidence type="ECO:0000313" key="1">
    <source>
        <dbReference type="EMBL" id="EJW99403.1"/>
    </source>
</evidence>
<dbReference type="EMBL" id="AMCI01003819">
    <property type="protein sequence ID" value="EJW99403.1"/>
    <property type="molecule type" value="Genomic_DNA"/>
</dbReference>
<organism evidence="1">
    <name type="scientific">gut metagenome</name>
    <dbReference type="NCBI Taxonomy" id="749906"/>
    <lineage>
        <taxon>unclassified sequences</taxon>
        <taxon>metagenomes</taxon>
        <taxon>organismal metagenomes</taxon>
    </lineage>
</organism>
<gene>
    <name evidence="1" type="ORF">EVA_12489</name>
</gene>
<proteinExistence type="predicted"/>
<protein>
    <submittedName>
        <fullName evidence="1">Uncharacterized protein</fullName>
    </submittedName>
</protein>
<name>J9FXX0_9ZZZZ</name>